<dbReference type="GO" id="GO:0055085">
    <property type="term" value="P:transmembrane transport"/>
    <property type="evidence" value="ECO:0007669"/>
    <property type="project" value="UniProtKB-ARBA"/>
</dbReference>
<evidence type="ECO:0000259" key="5">
    <source>
        <dbReference type="PROSITE" id="PS50893"/>
    </source>
</evidence>
<evidence type="ECO:0000313" key="7">
    <source>
        <dbReference type="Proteomes" id="UP000535491"/>
    </source>
</evidence>
<dbReference type="PROSITE" id="PS50893">
    <property type="entry name" value="ABC_TRANSPORTER_2"/>
    <property type="match status" value="1"/>
</dbReference>
<dbReference type="Proteomes" id="UP000535491">
    <property type="component" value="Unassembled WGS sequence"/>
</dbReference>
<dbReference type="SUPFAM" id="SSF52540">
    <property type="entry name" value="P-loop containing nucleoside triphosphate hydrolases"/>
    <property type="match status" value="1"/>
</dbReference>
<dbReference type="AlphaFoldDB" id="A0A7W1WUC9"/>
<comment type="caution">
    <text evidence="6">The sequence shown here is derived from an EMBL/GenBank/DDBJ whole genome shotgun (WGS) entry which is preliminary data.</text>
</comment>
<evidence type="ECO:0000256" key="4">
    <source>
        <dbReference type="ARBA" id="ARBA00022840"/>
    </source>
</evidence>
<protein>
    <submittedName>
        <fullName evidence="6">ABC transporter ATP-binding protein</fullName>
    </submittedName>
</protein>
<comment type="similarity">
    <text evidence="1">Belongs to the ABC transporter superfamily.</text>
</comment>
<dbReference type="GO" id="GO:0016887">
    <property type="term" value="F:ATP hydrolysis activity"/>
    <property type="evidence" value="ECO:0007669"/>
    <property type="project" value="InterPro"/>
</dbReference>
<dbReference type="Gene3D" id="3.40.50.300">
    <property type="entry name" value="P-loop containing nucleotide triphosphate hydrolases"/>
    <property type="match status" value="1"/>
</dbReference>
<dbReference type="GO" id="GO:0015833">
    <property type="term" value="P:peptide transport"/>
    <property type="evidence" value="ECO:0007669"/>
    <property type="project" value="InterPro"/>
</dbReference>
<feature type="domain" description="ABC transporter" evidence="5">
    <location>
        <begin position="5"/>
        <end position="249"/>
    </location>
</feature>
<dbReference type="InterPro" id="IPR050319">
    <property type="entry name" value="ABC_transp_ATP-bind"/>
</dbReference>
<proteinExistence type="inferred from homology"/>
<dbReference type="InterPro" id="IPR013563">
    <property type="entry name" value="Oligopep_ABC_C"/>
</dbReference>
<gene>
    <name evidence="6" type="ORF">H1191_18345</name>
</gene>
<sequence length="317" mass="35281">MKKLIEFDHVHKQYGKGKHVVSAVQDASFAIRQGEVFGLVGESGSGKSTLGKICIGLEAPTAGTITYLDASLWNRGKFSRKRSGEIQIVFQDPQSSLDSRMTVKEIILEPLYALRPSERKERGSTERFHSLIRKVGLNPEHLSRYPHEFSGGQRQRIAIARALVTDPAFVVLDEPTSALDVSVQAQVLNLLKELRKGKNLTYLFISHNISVIRYMCDRVAVMYKGKIVEIGPAPAIFEAPCHPYTRILLSSLPSIREKRKSGIHFAEPKKAATPDACIFYEKCPTRTDKCLQSPPLTGQKEGHVVACHYAEGSRNPI</sequence>
<name>A0A7W1WUC9_9BACL</name>
<dbReference type="EMBL" id="JACEIQ010000027">
    <property type="protein sequence ID" value="MBA4496230.1"/>
    <property type="molecule type" value="Genomic_DNA"/>
</dbReference>
<dbReference type="RefSeq" id="WP_181754457.1">
    <property type="nucleotide sequence ID" value="NZ_JACEIQ010000027.1"/>
</dbReference>
<evidence type="ECO:0000256" key="1">
    <source>
        <dbReference type="ARBA" id="ARBA00005417"/>
    </source>
</evidence>
<evidence type="ECO:0000313" key="6">
    <source>
        <dbReference type="EMBL" id="MBA4496230.1"/>
    </source>
</evidence>
<dbReference type="PANTHER" id="PTHR43776">
    <property type="entry name" value="TRANSPORT ATP-BINDING PROTEIN"/>
    <property type="match status" value="1"/>
</dbReference>
<dbReference type="Pfam" id="PF00005">
    <property type="entry name" value="ABC_tran"/>
    <property type="match status" value="1"/>
</dbReference>
<dbReference type="Pfam" id="PF08352">
    <property type="entry name" value="oligo_HPY"/>
    <property type="match status" value="1"/>
</dbReference>
<dbReference type="InterPro" id="IPR027417">
    <property type="entry name" value="P-loop_NTPase"/>
</dbReference>
<dbReference type="GO" id="GO:0005524">
    <property type="term" value="F:ATP binding"/>
    <property type="evidence" value="ECO:0007669"/>
    <property type="project" value="UniProtKB-KW"/>
</dbReference>
<dbReference type="CDD" id="cd03257">
    <property type="entry name" value="ABC_NikE_OppD_transporters"/>
    <property type="match status" value="1"/>
</dbReference>
<keyword evidence="7" id="KW-1185">Reference proteome</keyword>
<dbReference type="SMART" id="SM00382">
    <property type="entry name" value="AAA"/>
    <property type="match status" value="1"/>
</dbReference>
<dbReference type="PROSITE" id="PS00211">
    <property type="entry name" value="ABC_TRANSPORTER_1"/>
    <property type="match status" value="1"/>
</dbReference>
<evidence type="ECO:0000256" key="3">
    <source>
        <dbReference type="ARBA" id="ARBA00022741"/>
    </source>
</evidence>
<accession>A0A7W1WUC9</accession>
<keyword evidence="2" id="KW-0813">Transport</keyword>
<dbReference type="InterPro" id="IPR003439">
    <property type="entry name" value="ABC_transporter-like_ATP-bd"/>
</dbReference>
<evidence type="ECO:0000256" key="2">
    <source>
        <dbReference type="ARBA" id="ARBA00022448"/>
    </source>
</evidence>
<dbReference type="FunFam" id="3.40.50.300:FF:000016">
    <property type="entry name" value="Oligopeptide ABC transporter ATP-binding component"/>
    <property type="match status" value="1"/>
</dbReference>
<organism evidence="6 7">
    <name type="scientific">Paenactinomyces guangxiensis</name>
    <dbReference type="NCBI Taxonomy" id="1490290"/>
    <lineage>
        <taxon>Bacteria</taxon>
        <taxon>Bacillati</taxon>
        <taxon>Bacillota</taxon>
        <taxon>Bacilli</taxon>
        <taxon>Bacillales</taxon>
        <taxon>Thermoactinomycetaceae</taxon>
        <taxon>Paenactinomyces</taxon>
    </lineage>
</organism>
<keyword evidence="4 6" id="KW-0067">ATP-binding</keyword>
<dbReference type="InterPro" id="IPR017871">
    <property type="entry name" value="ABC_transporter-like_CS"/>
</dbReference>
<dbReference type="NCBIfam" id="TIGR01727">
    <property type="entry name" value="oligo_HPY"/>
    <property type="match status" value="1"/>
</dbReference>
<reference evidence="6 7" key="1">
    <citation type="submission" date="2020-07" db="EMBL/GenBank/DDBJ databases">
        <authorList>
            <person name="Feng H."/>
        </authorList>
    </citation>
    <scope>NUCLEOTIDE SEQUENCE [LARGE SCALE GENOMIC DNA]</scope>
    <source>
        <strain evidence="7">s-10</strain>
    </source>
</reference>
<keyword evidence="3" id="KW-0547">Nucleotide-binding</keyword>
<dbReference type="InterPro" id="IPR003593">
    <property type="entry name" value="AAA+_ATPase"/>
</dbReference>